<evidence type="ECO:0000256" key="10">
    <source>
        <dbReference type="ARBA" id="ARBA00022741"/>
    </source>
</evidence>
<comment type="subcellular location">
    <subcellularLocation>
        <location evidence="1">Membrane</location>
        <topology evidence="1">Single-pass type I membrane protein</topology>
    </subcellularLocation>
</comment>
<sequence>MYSRCLFCLEEILLTHFILIFSSSLANDKKDKSAIGKKEESAIGLTSFVYNGFQLGKLSLDGMAWVTPDGLLNMGYDVRQNMGHAFHPEPVQFKNSPNGSVFSFSTTFVFAIRPRYKTLGGHGIVFMVTPQRGFPGSLSSEYLGIFNQTDHGNATNHVFGVEFDTFQSSEFNDINDNHVGIDLNGLISANSTPAGYYAYGGEFKNLTLISGEEMQVWVDYNGTEKRVDVTLAPIKVQKPNTPLLSLTWDLASVINENMYVGFSLSTGSTQTSYYVLGWSFGVNAKAQELALSQLPKLPQVGKKDTSKVLTIGLPWVVLFLISILISSVVYVMRRKRKFAEVLEDWERDYGPHRLKYKDLYIATKGFREKELLGTGGFGRVYRGILRTSNIEIAVKRVSHESRQGMREFIAEIISIGRLRHRNIVSLLGYCRRKGELLLVYEYMPNGSLDRYLYNQPTVTLNWGQRFRVIKGVASGLLYLHEGWEQVVIHRDIKASNVLLDADLNGRLGDFGLARLYDHGADPQTTHVAGTLGYLAPEHTRTGKATKSTDVFAFGVFLLEVACGRRPIQNGDAEDTILVDWVFSFWDGGAILEARDPKLGTVFVEEEMELVLKLGLMCSHAEPLMRPSIRQVLHYLEGDIPTPELSSISGRLTVGHHGGFDDLAKSPSSMEEAFQQSYSAAESLLSGGR</sequence>
<dbReference type="FunFam" id="1.10.510.10:FF:000108">
    <property type="entry name" value="L-type lectin-domain containing receptor kinase S.4"/>
    <property type="match status" value="1"/>
</dbReference>
<dbReference type="eggNOG" id="ENOG502QSJ4">
    <property type="taxonomic scope" value="Eukaryota"/>
</dbReference>
<keyword evidence="10 19" id="KW-0547">Nucleotide-binding</keyword>
<protein>
    <recommendedName>
        <fullName evidence="4">non-specific serine/threonine protein kinase</fullName>
        <ecNumber evidence="4">2.7.11.1</ecNumber>
    </recommendedName>
</protein>
<keyword evidence="7 20" id="KW-0812">Transmembrane</keyword>
<dbReference type="EMBL" id="KK198762">
    <property type="protein sequence ID" value="KCW53417.1"/>
    <property type="molecule type" value="Genomic_DNA"/>
</dbReference>
<evidence type="ECO:0000256" key="4">
    <source>
        <dbReference type="ARBA" id="ARBA00012513"/>
    </source>
</evidence>
<feature type="transmembrane region" description="Helical" evidence="20">
    <location>
        <begin position="312"/>
        <end position="332"/>
    </location>
</feature>
<dbReference type="AlphaFoldDB" id="A0A059AHD6"/>
<keyword evidence="14 20" id="KW-0472">Membrane</keyword>
<keyword evidence="16" id="KW-0325">Glycoprotein</keyword>
<feature type="signal peptide" evidence="21">
    <location>
        <begin position="1"/>
        <end position="26"/>
    </location>
</feature>
<keyword evidence="8 21" id="KW-0732">Signal</keyword>
<evidence type="ECO:0000256" key="18">
    <source>
        <dbReference type="ARBA" id="ARBA00048679"/>
    </source>
</evidence>
<dbReference type="InterPro" id="IPR011009">
    <property type="entry name" value="Kinase-like_dom_sf"/>
</dbReference>
<dbReference type="InterPro" id="IPR050528">
    <property type="entry name" value="L-type_Lectin-RKs"/>
</dbReference>
<name>A0A059AHD6_EUCGR</name>
<dbReference type="GO" id="GO:0004675">
    <property type="term" value="F:transmembrane receptor protein serine/threonine kinase activity"/>
    <property type="evidence" value="ECO:0000318"/>
    <property type="project" value="GO_Central"/>
</dbReference>
<evidence type="ECO:0000256" key="13">
    <source>
        <dbReference type="ARBA" id="ARBA00022989"/>
    </source>
</evidence>
<dbReference type="InterPro" id="IPR000719">
    <property type="entry name" value="Prot_kinase_dom"/>
</dbReference>
<evidence type="ECO:0000256" key="6">
    <source>
        <dbReference type="ARBA" id="ARBA00022679"/>
    </source>
</evidence>
<dbReference type="CDD" id="cd06899">
    <property type="entry name" value="lectin_legume_LecRK_Arcelin_ConA"/>
    <property type="match status" value="1"/>
</dbReference>
<dbReference type="SMART" id="SM00220">
    <property type="entry name" value="S_TKc"/>
    <property type="match status" value="1"/>
</dbReference>
<evidence type="ECO:0000313" key="23">
    <source>
        <dbReference type="EMBL" id="KCW53417.1"/>
    </source>
</evidence>
<dbReference type="FunCoup" id="A0A059AHD6">
    <property type="interactions" value="708"/>
</dbReference>
<evidence type="ECO:0000256" key="3">
    <source>
        <dbReference type="ARBA" id="ARBA00010217"/>
    </source>
</evidence>
<dbReference type="InterPro" id="IPR017441">
    <property type="entry name" value="Protein_kinase_ATP_BS"/>
</dbReference>
<evidence type="ECO:0000256" key="2">
    <source>
        <dbReference type="ARBA" id="ARBA00008536"/>
    </source>
</evidence>
<dbReference type="Gene3D" id="3.30.200.20">
    <property type="entry name" value="Phosphorylase Kinase, domain 1"/>
    <property type="match status" value="1"/>
</dbReference>
<evidence type="ECO:0000256" key="1">
    <source>
        <dbReference type="ARBA" id="ARBA00004479"/>
    </source>
</evidence>
<keyword evidence="9" id="KW-0430">Lectin</keyword>
<keyword evidence="13 20" id="KW-1133">Transmembrane helix</keyword>
<dbReference type="Gene3D" id="2.60.120.200">
    <property type="match status" value="1"/>
</dbReference>
<feature type="binding site" evidence="19">
    <location>
        <position position="395"/>
    </location>
    <ligand>
        <name>ATP</name>
        <dbReference type="ChEBI" id="CHEBI:30616"/>
    </ligand>
</feature>
<feature type="chain" id="PRO_5001567811" description="non-specific serine/threonine protein kinase" evidence="21">
    <location>
        <begin position="27"/>
        <end position="688"/>
    </location>
</feature>
<dbReference type="GO" id="GO:0005886">
    <property type="term" value="C:plasma membrane"/>
    <property type="evidence" value="ECO:0000318"/>
    <property type="project" value="GO_Central"/>
</dbReference>
<dbReference type="Pfam" id="PF00139">
    <property type="entry name" value="Lectin_legB"/>
    <property type="match status" value="1"/>
</dbReference>
<dbReference type="PROSITE" id="PS00107">
    <property type="entry name" value="PROTEIN_KINASE_ATP"/>
    <property type="match status" value="1"/>
</dbReference>
<dbReference type="PROSITE" id="PS00108">
    <property type="entry name" value="PROTEIN_KINASE_ST"/>
    <property type="match status" value="1"/>
</dbReference>
<organism evidence="23">
    <name type="scientific">Eucalyptus grandis</name>
    <name type="common">Flooded gum</name>
    <dbReference type="NCBI Taxonomy" id="71139"/>
    <lineage>
        <taxon>Eukaryota</taxon>
        <taxon>Viridiplantae</taxon>
        <taxon>Streptophyta</taxon>
        <taxon>Embryophyta</taxon>
        <taxon>Tracheophyta</taxon>
        <taxon>Spermatophyta</taxon>
        <taxon>Magnoliopsida</taxon>
        <taxon>eudicotyledons</taxon>
        <taxon>Gunneridae</taxon>
        <taxon>Pentapetalae</taxon>
        <taxon>rosids</taxon>
        <taxon>malvids</taxon>
        <taxon>Myrtales</taxon>
        <taxon>Myrtaceae</taxon>
        <taxon>Myrtoideae</taxon>
        <taxon>Eucalypteae</taxon>
        <taxon>Eucalyptus</taxon>
    </lineage>
</organism>
<proteinExistence type="inferred from homology"/>
<dbReference type="GO" id="GO:0042742">
    <property type="term" value="P:defense response to bacterium"/>
    <property type="evidence" value="ECO:0000318"/>
    <property type="project" value="GO_Central"/>
</dbReference>
<evidence type="ECO:0000256" key="20">
    <source>
        <dbReference type="SAM" id="Phobius"/>
    </source>
</evidence>
<evidence type="ECO:0000256" key="11">
    <source>
        <dbReference type="ARBA" id="ARBA00022777"/>
    </source>
</evidence>
<dbReference type="Gramene" id="KCW53417">
    <property type="protein sequence ID" value="KCW53417"/>
    <property type="gene ID" value="EUGRSUZ_J02657"/>
</dbReference>
<evidence type="ECO:0000256" key="12">
    <source>
        <dbReference type="ARBA" id="ARBA00022840"/>
    </source>
</evidence>
<accession>A0A059AHD6</accession>
<gene>
    <name evidence="23" type="ORF">EUGRSUZ_J02657</name>
</gene>
<evidence type="ECO:0000256" key="21">
    <source>
        <dbReference type="SAM" id="SignalP"/>
    </source>
</evidence>
<evidence type="ECO:0000256" key="17">
    <source>
        <dbReference type="ARBA" id="ARBA00047899"/>
    </source>
</evidence>
<comment type="similarity">
    <text evidence="2">In the N-terminal section; belongs to the leguminous lectin family.</text>
</comment>
<evidence type="ECO:0000256" key="14">
    <source>
        <dbReference type="ARBA" id="ARBA00023136"/>
    </source>
</evidence>
<keyword evidence="6" id="KW-0808">Transferase</keyword>
<dbReference type="GO" id="GO:0005524">
    <property type="term" value="F:ATP binding"/>
    <property type="evidence" value="ECO:0007669"/>
    <property type="project" value="UniProtKB-UniRule"/>
</dbReference>
<evidence type="ECO:0000256" key="19">
    <source>
        <dbReference type="PROSITE-ProRule" id="PRU10141"/>
    </source>
</evidence>
<dbReference type="SUPFAM" id="SSF49899">
    <property type="entry name" value="Concanavalin A-like lectins/glucanases"/>
    <property type="match status" value="1"/>
</dbReference>
<dbReference type="GO" id="GO:0002229">
    <property type="term" value="P:defense response to oomycetes"/>
    <property type="evidence" value="ECO:0000318"/>
    <property type="project" value="GO_Central"/>
</dbReference>
<evidence type="ECO:0000256" key="5">
    <source>
        <dbReference type="ARBA" id="ARBA00022527"/>
    </source>
</evidence>
<dbReference type="FunFam" id="2.60.120.200:FF:000051">
    <property type="entry name" value="L-type lectin-domain containing receptor kinase V.9"/>
    <property type="match status" value="1"/>
</dbReference>
<dbReference type="EC" id="2.7.11.1" evidence="4"/>
<keyword evidence="11" id="KW-0418">Kinase</keyword>
<evidence type="ECO:0000256" key="7">
    <source>
        <dbReference type="ARBA" id="ARBA00022692"/>
    </source>
</evidence>
<dbReference type="InterPro" id="IPR008271">
    <property type="entry name" value="Ser/Thr_kinase_AS"/>
</dbReference>
<dbReference type="OMA" id="FEAMQVW"/>
<dbReference type="InParanoid" id="A0A059AHD6"/>
<evidence type="ECO:0000256" key="8">
    <source>
        <dbReference type="ARBA" id="ARBA00022729"/>
    </source>
</evidence>
<dbReference type="PROSITE" id="PS50011">
    <property type="entry name" value="PROTEIN_KINASE_DOM"/>
    <property type="match status" value="1"/>
</dbReference>
<dbReference type="CDD" id="cd14066">
    <property type="entry name" value="STKc_IRAK"/>
    <property type="match status" value="1"/>
</dbReference>
<dbReference type="InterPro" id="IPR001220">
    <property type="entry name" value="Legume_lectin_dom"/>
</dbReference>
<keyword evidence="5" id="KW-0723">Serine/threonine-protein kinase</keyword>
<comment type="catalytic activity">
    <reaction evidence="17">
        <text>L-threonyl-[protein] + ATP = O-phospho-L-threonyl-[protein] + ADP + H(+)</text>
        <dbReference type="Rhea" id="RHEA:46608"/>
        <dbReference type="Rhea" id="RHEA-COMP:11060"/>
        <dbReference type="Rhea" id="RHEA-COMP:11605"/>
        <dbReference type="ChEBI" id="CHEBI:15378"/>
        <dbReference type="ChEBI" id="CHEBI:30013"/>
        <dbReference type="ChEBI" id="CHEBI:30616"/>
        <dbReference type="ChEBI" id="CHEBI:61977"/>
        <dbReference type="ChEBI" id="CHEBI:456216"/>
        <dbReference type="EC" id="2.7.11.1"/>
    </reaction>
</comment>
<dbReference type="FunFam" id="3.30.200.20:FF:000112">
    <property type="entry name" value="Lectin-domain containing receptor kinase A4.3"/>
    <property type="match status" value="1"/>
</dbReference>
<evidence type="ECO:0000256" key="16">
    <source>
        <dbReference type="ARBA" id="ARBA00023180"/>
    </source>
</evidence>
<dbReference type="GO" id="GO:0030246">
    <property type="term" value="F:carbohydrate binding"/>
    <property type="evidence" value="ECO:0007669"/>
    <property type="project" value="UniProtKB-KW"/>
</dbReference>
<dbReference type="Pfam" id="PF00069">
    <property type="entry name" value="Pkinase"/>
    <property type="match status" value="1"/>
</dbReference>
<dbReference type="PANTHER" id="PTHR27007">
    <property type="match status" value="1"/>
</dbReference>
<keyword evidence="12 19" id="KW-0067">ATP-binding</keyword>
<comment type="similarity">
    <text evidence="3">In the C-terminal section; belongs to the protein kinase superfamily. Ser/Thr protein kinase family.</text>
</comment>
<dbReference type="Gene3D" id="1.10.510.10">
    <property type="entry name" value="Transferase(Phosphotransferase) domain 1"/>
    <property type="match status" value="1"/>
</dbReference>
<evidence type="ECO:0000256" key="15">
    <source>
        <dbReference type="ARBA" id="ARBA00023170"/>
    </source>
</evidence>
<feature type="domain" description="Protein kinase" evidence="22">
    <location>
        <begin position="366"/>
        <end position="644"/>
    </location>
</feature>
<evidence type="ECO:0000256" key="9">
    <source>
        <dbReference type="ARBA" id="ARBA00022734"/>
    </source>
</evidence>
<dbReference type="InterPro" id="IPR013320">
    <property type="entry name" value="ConA-like_dom_sf"/>
</dbReference>
<dbReference type="SUPFAM" id="SSF56112">
    <property type="entry name" value="Protein kinase-like (PK-like)"/>
    <property type="match status" value="1"/>
</dbReference>
<evidence type="ECO:0000259" key="22">
    <source>
        <dbReference type="PROSITE" id="PS50011"/>
    </source>
</evidence>
<reference evidence="23" key="1">
    <citation type="submission" date="2013-07" db="EMBL/GenBank/DDBJ databases">
        <title>The genome of Eucalyptus grandis.</title>
        <authorList>
            <person name="Schmutz J."/>
            <person name="Hayes R."/>
            <person name="Myburg A."/>
            <person name="Tuskan G."/>
            <person name="Grattapaglia D."/>
            <person name="Rokhsar D.S."/>
        </authorList>
    </citation>
    <scope>NUCLEOTIDE SEQUENCE</scope>
    <source>
        <tissue evidence="23">Leaf extractions</tissue>
    </source>
</reference>
<keyword evidence="15" id="KW-0675">Receptor</keyword>
<comment type="catalytic activity">
    <reaction evidence="18">
        <text>L-seryl-[protein] + ATP = O-phospho-L-seryl-[protein] + ADP + H(+)</text>
        <dbReference type="Rhea" id="RHEA:17989"/>
        <dbReference type="Rhea" id="RHEA-COMP:9863"/>
        <dbReference type="Rhea" id="RHEA-COMP:11604"/>
        <dbReference type="ChEBI" id="CHEBI:15378"/>
        <dbReference type="ChEBI" id="CHEBI:29999"/>
        <dbReference type="ChEBI" id="CHEBI:30616"/>
        <dbReference type="ChEBI" id="CHEBI:83421"/>
        <dbReference type="ChEBI" id="CHEBI:456216"/>
        <dbReference type="EC" id="2.7.11.1"/>
    </reaction>
</comment>